<dbReference type="EMBL" id="KV453910">
    <property type="protein sequence ID" value="ODV81179.1"/>
    <property type="molecule type" value="Genomic_DNA"/>
</dbReference>
<sequence>MKWSGAWAPKGNTPIVKILSTSAENITILGAICFQGVKSRIYSELYVIQCLLRHTAIYR</sequence>
<organism evidence="1 2">
    <name type="scientific">Suhomyces tanzawaensis NRRL Y-17324</name>
    <dbReference type="NCBI Taxonomy" id="984487"/>
    <lineage>
        <taxon>Eukaryota</taxon>
        <taxon>Fungi</taxon>
        <taxon>Dikarya</taxon>
        <taxon>Ascomycota</taxon>
        <taxon>Saccharomycotina</taxon>
        <taxon>Pichiomycetes</taxon>
        <taxon>Debaryomycetaceae</taxon>
        <taxon>Suhomyces</taxon>
    </lineage>
</organism>
<protein>
    <submittedName>
        <fullName evidence="1">Uncharacterized protein</fullName>
    </submittedName>
</protein>
<dbReference type="RefSeq" id="XP_020066301.1">
    <property type="nucleotide sequence ID" value="XM_020207414.1"/>
</dbReference>
<name>A0A1E4SNT2_9ASCO</name>
<proteinExistence type="predicted"/>
<evidence type="ECO:0000313" key="1">
    <source>
        <dbReference type="EMBL" id="ODV81179.1"/>
    </source>
</evidence>
<dbReference type="Proteomes" id="UP000094285">
    <property type="component" value="Unassembled WGS sequence"/>
</dbReference>
<dbReference type="GeneID" id="30981551"/>
<gene>
    <name evidence="1" type="ORF">CANTADRAFT_25403</name>
</gene>
<keyword evidence="2" id="KW-1185">Reference proteome</keyword>
<accession>A0A1E4SNT2</accession>
<dbReference type="OrthoDB" id="2289193at2759"/>
<reference evidence="2" key="1">
    <citation type="submission" date="2016-05" db="EMBL/GenBank/DDBJ databases">
        <title>Comparative genomics of biotechnologically important yeasts.</title>
        <authorList>
            <consortium name="DOE Joint Genome Institute"/>
            <person name="Riley R."/>
            <person name="Haridas S."/>
            <person name="Wolfe K.H."/>
            <person name="Lopes M.R."/>
            <person name="Hittinger C.T."/>
            <person name="Goker M."/>
            <person name="Salamov A."/>
            <person name="Wisecaver J."/>
            <person name="Long T.M."/>
            <person name="Aerts A.L."/>
            <person name="Barry K."/>
            <person name="Choi C."/>
            <person name="Clum A."/>
            <person name="Coughlan A.Y."/>
            <person name="Deshpande S."/>
            <person name="Douglass A.P."/>
            <person name="Hanson S.J."/>
            <person name="Klenk H.-P."/>
            <person name="Labutti K."/>
            <person name="Lapidus A."/>
            <person name="Lindquist E."/>
            <person name="Lipzen A."/>
            <person name="Meier-Kolthoff J.P."/>
            <person name="Ohm R.A."/>
            <person name="Otillar R.P."/>
            <person name="Pangilinan J."/>
            <person name="Peng Y."/>
            <person name="Rokas A."/>
            <person name="Rosa C.A."/>
            <person name="Scheuner C."/>
            <person name="Sibirny A.A."/>
            <person name="Slot J.C."/>
            <person name="Stielow J.B."/>
            <person name="Sun H."/>
            <person name="Kurtzman C.P."/>
            <person name="Blackwell M."/>
            <person name="Grigoriev I.V."/>
            <person name="Jeffries T.W."/>
        </authorList>
    </citation>
    <scope>NUCLEOTIDE SEQUENCE [LARGE SCALE GENOMIC DNA]</scope>
    <source>
        <strain evidence="2">NRRL Y-17324</strain>
    </source>
</reference>
<evidence type="ECO:0000313" key="2">
    <source>
        <dbReference type="Proteomes" id="UP000094285"/>
    </source>
</evidence>
<dbReference type="AlphaFoldDB" id="A0A1E4SNT2"/>